<gene>
    <name evidence="2" type="ORF">L207DRAFT_526087</name>
</gene>
<dbReference type="Proteomes" id="UP000235786">
    <property type="component" value="Unassembled WGS sequence"/>
</dbReference>
<evidence type="ECO:0000256" key="1">
    <source>
        <dbReference type="SAM" id="MobiDB-lite"/>
    </source>
</evidence>
<proteinExistence type="predicted"/>
<accession>A0A2J6S203</accession>
<dbReference type="AlphaFoldDB" id="A0A2J6S203"/>
<keyword evidence="3" id="KW-1185">Reference proteome</keyword>
<name>A0A2J6S203_HYAVF</name>
<feature type="compositionally biased region" description="Basic and acidic residues" evidence="1">
    <location>
        <begin position="161"/>
        <end position="179"/>
    </location>
</feature>
<evidence type="ECO:0000313" key="2">
    <source>
        <dbReference type="EMBL" id="PMD44796.1"/>
    </source>
</evidence>
<feature type="compositionally biased region" description="Basic and acidic residues" evidence="1">
    <location>
        <begin position="142"/>
        <end position="151"/>
    </location>
</feature>
<sequence>MPEDKTKTPKVTRWFCSPCPEHPSHLKPKGLKLMEHLNTVHQGHQNPVHVMFRCPVPTCKSVYTRNNDQFQEHMKTKHPKRHNSVPIWVFRIASSQNPGTGTSQPTNLLPGTTQSQNREKDQHHEKDKSQSKGASQASQTGIKDHSNREGIDSNSQSGVTGKDHGHGGDHSKSVAKDKPSTQQQSHQGGGGLSLSRKESLKIDKKTITSQLPGKSGGGVVRKDSVKVTRNTKGCATIPVDLHV</sequence>
<organism evidence="2 3">
    <name type="scientific">Hyaloscypha variabilis (strain UAMH 11265 / GT02V1 / F)</name>
    <name type="common">Meliniomyces variabilis</name>
    <dbReference type="NCBI Taxonomy" id="1149755"/>
    <lineage>
        <taxon>Eukaryota</taxon>
        <taxon>Fungi</taxon>
        <taxon>Dikarya</taxon>
        <taxon>Ascomycota</taxon>
        <taxon>Pezizomycotina</taxon>
        <taxon>Leotiomycetes</taxon>
        <taxon>Helotiales</taxon>
        <taxon>Hyaloscyphaceae</taxon>
        <taxon>Hyaloscypha</taxon>
        <taxon>Hyaloscypha variabilis</taxon>
    </lineage>
</organism>
<feature type="compositionally biased region" description="Basic and acidic residues" evidence="1">
    <location>
        <begin position="117"/>
        <end position="130"/>
    </location>
</feature>
<feature type="compositionally biased region" description="Polar residues" evidence="1">
    <location>
        <begin position="95"/>
        <end position="116"/>
    </location>
</feature>
<feature type="region of interest" description="Disordered" evidence="1">
    <location>
        <begin position="95"/>
        <end position="221"/>
    </location>
</feature>
<reference evidence="2 3" key="1">
    <citation type="submission" date="2016-04" db="EMBL/GenBank/DDBJ databases">
        <title>A degradative enzymes factory behind the ericoid mycorrhizal symbiosis.</title>
        <authorList>
            <consortium name="DOE Joint Genome Institute"/>
            <person name="Martino E."/>
            <person name="Morin E."/>
            <person name="Grelet G."/>
            <person name="Kuo A."/>
            <person name="Kohler A."/>
            <person name="Daghino S."/>
            <person name="Barry K."/>
            <person name="Choi C."/>
            <person name="Cichocki N."/>
            <person name="Clum A."/>
            <person name="Copeland A."/>
            <person name="Hainaut M."/>
            <person name="Haridas S."/>
            <person name="Labutti K."/>
            <person name="Lindquist E."/>
            <person name="Lipzen A."/>
            <person name="Khouja H.-R."/>
            <person name="Murat C."/>
            <person name="Ohm R."/>
            <person name="Olson A."/>
            <person name="Spatafora J."/>
            <person name="Veneault-Fourrey C."/>
            <person name="Henrissat B."/>
            <person name="Grigoriev I."/>
            <person name="Martin F."/>
            <person name="Perotto S."/>
        </authorList>
    </citation>
    <scope>NUCLEOTIDE SEQUENCE [LARGE SCALE GENOMIC DNA]</scope>
    <source>
        <strain evidence="2 3">F</strain>
    </source>
</reference>
<protein>
    <submittedName>
        <fullName evidence="2">Uncharacterized protein</fullName>
    </submittedName>
</protein>
<evidence type="ECO:0000313" key="3">
    <source>
        <dbReference type="Proteomes" id="UP000235786"/>
    </source>
</evidence>
<feature type="compositionally biased region" description="Basic and acidic residues" evidence="1">
    <location>
        <begin position="195"/>
        <end position="206"/>
    </location>
</feature>
<dbReference type="EMBL" id="KZ613941">
    <property type="protein sequence ID" value="PMD44796.1"/>
    <property type="molecule type" value="Genomic_DNA"/>
</dbReference>